<dbReference type="Proteomes" id="UP001234989">
    <property type="component" value="Chromosome 3"/>
</dbReference>
<reference evidence="2" key="1">
    <citation type="submission" date="2023-08" db="EMBL/GenBank/DDBJ databases">
        <title>A de novo genome assembly of Solanum verrucosum Schlechtendal, a Mexican diploid species geographically isolated from the other diploid A-genome species in potato relatives.</title>
        <authorList>
            <person name="Hosaka K."/>
        </authorList>
    </citation>
    <scope>NUCLEOTIDE SEQUENCE</scope>
    <source>
        <tissue evidence="2">Young leaves</tissue>
    </source>
</reference>
<dbReference type="InterPro" id="IPR043502">
    <property type="entry name" value="DNA/RNA_pol_sf"/>
</dbReference>
<dbReference type="EMBL" id="CP133614">
    <property type="protein sequence ID" value="WMV20234.1"/>
    <property type="molecule type" value="Genomic_DNA"/>
</dbReference>
<evidence type="ECO:0000313" key="3">
    <source>
        <dbReference type="Proteomes" id="UP001234989"/>
    </source>
</evidence>
<organism evidence="2 3">
    <name type="scientific">Solanum verrucosum</name>
    <dbReference type="NCBI Taxonomy" id="315347"/>
    <lineage>
        <taxon>Eukaryota</taxon>
        <taxon>Viridiplantae</taxon>
        <taxon>Streptophyta</taxon>
        <taxon>Embryophyta</taxon>
        <taxon>Tracheophyta</taxon>
        <taxon>Spermatophyta</taxon>
        <taxon>Magnoliopsida</taxon>
        <taxon>eudicotyledons</taxon>
        <taxon>Gunneridae</taxon>
        <taxon>Pentapetalae</taxon>
        <taxon>asterids</taxon>
        <taxon>lamiids</taxon>
        <taxon>Solanales</taxon>
        <taxon>Solanaceae</taxon>
        <taxon>Solanoideae</taxon>
        <taxon>Solaneae</taxon>
        <taxon>Solanum</taxon>
    </lineage>
</organism>
<dbReference type="AlphaFoldDB" id="A0AAF0QAS2"/>
<gene>
    <name evidence="2" type="ORF">MTR67_013619</name>
</gene>
<evidence type="ECO:0000313" key="2">
    <source>
        <dbReference type="EMBL" id="WMV20234.1"/>
    </source>
</evidence>
<accession>A0AAF0QAS2</accession>
<dbReference type="InterPro" id="IPR013103">
    <property type="entry name" value="RVT_2"/>
</dbReference>
<dbReference type="SUPFAM" id="SSF56672">
    <property type="entry name" value="DNA/RNA polymerases"/>
    <property type="match status" value="1"/>
</dbReference>
<dbReference type="PANTHER" id="PTHR11439:SF470">
    <property type="entry name" value="CYSTEINE-RICH RLK (RECEPTOR-LIKE PROTEIN KINASE) 8"/>
    <property type="match status" value="1"/>
</dbReference>
<dbReference type="CDD" id="cd09272">
    <property type="entry name" value="RNase_HI_RT_Ty1"/>
    <property type="match status" value="1"/>
</dbReference>
<dbReference type="PANTHER" id="PTHR11439">
    <property type="entry name" value="GAG-POL-RELATED RETROTRANSPOSON"/>
    <property type="match status" value="1"/>
</dbReference>
<protein>
    <recommendedName>
        <fullName evidence="1">Reverse transcriptase Ty1/copia-type domain-containing protein</fullName>
    </recommendedName>
</protein>
<evidence type="ECO:0000259" key="1">
    <source>
        <dbReference type="Pfam" id="PF07727"/>
    </source>
</evidence>
<sequence>MDKCYRLHVFPSYFKFTKNKKSANCVQVDQSTENTQSSDQHPIESTPHEFFKDQYAHLMSLFNQAHISPQSPHVANFVGPSLKRPLEIGRAEHGLYILHLPHVVPASTIVSLTDVTTSHYSDRLSSSNSVIDSIHETMSKKFQALVLNLTWDIIPLPSGKNAIPYINNAFLHGDLSEEVFMKIPSGLTVSAPSTSSASLICRLNKSFDGLKQASRQWFAKLSHALISRGYLSSLNDYSLFTKCSTSSTVVIVVYVDDILLSGDDLHELTSLKAFLDDQFKIKDLGDVHYFLGLEVSRSFCGFLINQHKYTKELFLEFYCSESTSVVSPLTLNLKLTANSRVLLVDHSHFRRLVGKLNFLQHTRLNIYFYVQHLSQFLNAPRSSTCMLPYMSFSTLYSILLNSTPNFSMVAYSDFDWVACPSSRRFVTGFFISLGGSPISWKSKKQLTVSLSSVKAEYRALKKTVVELTCLFDCSLILAYPLHFMYLFIVTTKLPCVLLETLPCMSAPSILNLIAIFSDRNLLMVCCLFHMSTLLLNWLTFFPSPYLVHNTGFSCASWKFTHPPA</sequence>
<name>A0AAF0QAS2_SOLVR</name>
<feature type="domain" description="Reverse transcriptase Ty1/copia-type" evidence="1">
    <location>
        <begin position="166"/>
        <end position="329"/>
    </location>
</feature>
<keyword evidence="3" id="KW-1185">Reference proteome</keyword>
<proteinExistence type="predicted"/>
<dbReference type="Pfam" id="PF07727">
    <property type="entry name" value="RVT_2"/>
    <property type="match status" value="1"/>
</dbReference>